<feature type="transmembrane region" description="Helical" evidence="1">
    <location>
        <begin position="78"/>
        <end position="100"/>
    </location>
</feature>
<evidence type="ECO:0000313" key="3">
    <source>
        <dbReference type="Proteomes" id="UP000292564"/>
    </source>
</evidence>
<dbReference type="AlphaFoldDB" id="A0A4Q7ZUQ9"/>
<sequence length="260" mass="26468">MSLSAERAPGYPAVLLRGLLAGLIAGLLAGAFGYVAGEPRVDAAIAIEEQAAHAEAGGGEAGHHDDELVGRTGQKGGLFLATALFGAAMGGLLATAYTLLRRRLRTPSDTRAALGLAGAALLGAVLVPFVKYPPNPPAVGDPATIDQRTAAYLAIVVLGLVAVWAGVVGYRAPRTAAPEWLRAAGAVVGFLAVVAVGYVMLPSVDEVPATFPASLLWNFRVASLGTQVVLWVSLGLGFAALLSRLGARRSRTVDQAAVAG</sequence>
<feature type="transmembrane region" description="Helical" evidence="1">
    <location>
        <begin position="221"/>
        <end position="242"/>
    </location>
</feature>
<dbReference type="Pfam" id="PF09490">
    <property type="entry name" value="CbtA"/>
    <property type="match status" value="1"/>
</dbReference>
<name>A0A4Q7ZUQ9_9ACTN</name>
<keyword evidence="1" id="KW-0812">Transmembrane</keyword>
<feature type="transmembrane region" description="Helical" evidence="1">
    <location>
        <begin position="150"/>
        <end position="168"/>
    </location>
</feature>
<dbReference type="RefSeq" id="WP_242625175.1">
    <property type="nucleotide sequence ID" value="NZ_SHKY01000001.1"/>
</dbReference>
<keyword evidence="1" id="KW-1133">Transmembrane helix</keyword>
<evidence type="ECO:0000313" key="2">
    <source>
        <dbReference type="EMBL" id="RZU54319.1"/>
    </source>
</evidence>
<keyword evidence="1" id="KW-0472">Membrane</keyword>
<feature type="transmembrane region" description="Helical" evidence="1">
    <location>
        <begin position="112"/>
        <end position="130"/>
    </location>
</feature>
<dbReference type="EMBL" id="SHKY01000001">
    <property type="protein sequence ID" value="RZU54319.1"/>
    <property type="molecule type" value="Genomic_DNA"/>
</dbReference>
<comment type="caution">
    <text evidence="2">The sequence shown here is derived from an EMBL/GenBank/DDBJ whole genome shotgun (WGS) entry which is preliminary data.</text>
</comment>
<proteinExistence type="predicted"/>
<dbReference type="Proteomes" id="UP000292564">
    <property type="component" value="Unassembled WGS sequence"/>
</dbReference>
<gene>
    <name evidence="2" type="ORF">EV385_6270</name>
</gene>
<keyword evidence="3" id="KW-1185">Reference proteome</keyword>
<organism evidence="2 3">
    <name type="scientific">Krasilnikovia cinnamomea</name>
    <dbReference type="NCBI Taxonomy" id="349313"/>
    <lineage>
        <taxon>Bacteria</taxon>
        <taxon>Bacillati</taxon>
        <taxon>Actinomycetota</taxon>
        <taxon>Actinomycetes</taxon>
        <taxon>Micromonosporales</taxon>
        <taxon>Micromonosporaceae</taxon>
        <taxon>Krasilnikovia</taxon>
    </lineage>
</organism>
<feature type="transmembrane region" description="Helical" evidence="1">
    <location>
        <begin position="12"/>
        <end position="35"/>
    </location>
</feature>
<accession>A0A4Q7ZUQ9</accession>
<feature type="transmembrane region" description="Helical" evidence="1">
    <location>
        <begin position="180"/>
        <end position="201"/>
    </location>
</feature>
<dbReference type="InterPro" id="IPR012666">
    <property type="entry name" value="CbtA_put"/>
</dbReference>
<protein>
    <submittedName>
        <fullName evidence="2">Putative cobalt transporter subunit CbtA</fullName>
    </submittedName>
</protein>
<reference evidence="2 3" key="1">
    <citation type="submission" date="2019-02" db="EMBL/GenBank/DDBJ databases">
        <title>Sequencing the genomes of 1000 actinobacteria strains.</title>
        <authorList>
            <person name="Klenk H.-P."/>
        </authorList>
    </citation>
    <scope>NUCLEOTIDE SEQUENCE [LARGE SCALE GENOMIC DNA]</scope>
    <source>
        <strain evidence="2 3">DSM 45162</strain>
    </source>
</reference>
<evidence type="ECO:0000256" key="1">
    <source>
        <dbReference type="SAM" id="Phobius"/>
    </source>
</evidence>